<dbReference type="InterPro" id="IPR050556">
    <property type="entry name" value="Type_II_TA_system_RNase"/>
</dbReference>
<evidence type="ECO:0000256" key="1">
    <source>
        <dbReference type="ARBA" id="ARBA00001946"/>
    </source>
</evidence>
<dbReference type="PANTHER" id="PTHR33653:SF1">
    <property type="entry name" value="RIBONUCLEASE VAPC2"/>
    <property type="match status" value="1"/>
</dbReference>
<evidence type="ECO:0000313" key="10">
    <source>
        <dbReference type="EMBL" id="MFD1513570.1"/>
    </source>
</evidence>
<dbReference type="InterPro" id="IPR022907">
    <property type="entry name" value="VapC_family"/>
</dbReference>
<evidence type="ECO:0000259" key="9">
    <source>
        <dbReference type="Pfam" id="PF01850"/>
    </source>
</evidence>
<comment type="function">
    <text evidence="8">Toxic component of a toxin-antitoxin (TA) system. An RNase.</text>
</comment>
<dbReference type="GO" id="GO:0000287">
    <property type="term" value="F:magnesium ion binding"/>
    <property type="evidence" value="ECO:0007669"/>
    <property type="project" value="UniProtKB-UniRule"/>
</dbReference>
<dbReference type="PANTHER" id="PTHR33653">
    <property type="entry name" value="RIBONUCLEASE VAPC2"/>
    <property type="match status" value="1"/>
</dbReference>
<dbReference type="GO" id="GO:0090729">
    <property type="term" value="F:toxin activity"/>
    <property type="evidence" value="ECO:0007669"/>
    <property type="project" value="UniProtKB-KW"/>
</dbReference>
<evidence type="ECO:0000256" key="7">
    <source>
        <dbReference type="ARBA" id="ARBA00038093"/>
    </source>
</evidence>
<accession>A0ABD6AUK3</accession>
<evidence type="ECO:0000256" key="8">
    <source>
        <dbReference type="HAMAP-Rule" id="MF_00265"/>
    </source>
</evidence>
<sequence length="130" mass="14209">MTLYDSSVLIDYLDGDDTAVEYIDAHLDERAVTTPLVMFEVYQGEVFKSGPPDFDAVENALEWVDVIEETGDLARVAAELQSNLQRRGQTLAARDAFIAGTAHGFGESLAVADSDFDVDGITDEIDVDFL</sequence>
<feature type="binding site" evidence="8">
    <location>
        <position position="5"/>
    </location>
    <ligand>
        <name>Mg(2+)</name>
        <dbReference type="ChEBI" id="CHEBI:18420"/>
    </ligand>
</feature>
<evidence type="ECO:0000256" key="3">
    <source>
        <dbReference type="ARBA" id="ARBA00022722"/>
    </source>
</evidence>
<dbReference type="Proteomes" id="UP001597187">
    <property type="component" value="Unassembled WGS sequence"/>
</dbReference>
<proteinExistence type="inferred from homology"/>
<keyword evidence="3 8" id="KW-0540">Nuclease</keyword>
<keyword evidence="2 8" id="KW-1277">Toxin-antitoxin system</keyword>
<dbReference type="InterPro" id="IPR002716">
    <property type="entry name" value="PIN_dom"/>
</dbReference>
<feature type="binding site" evidence="8">
    <location>
        <position position="95"/>
    </location>
    <ligand>
        <name>Mg(2+)</name>
        <dbReference type="ChEBI" id="CHEBI:18420"/>
    </ligand>
</feature>
<comment type="similarity">
    <text evidence="7 8">Belongs to the PINc/VapC protein family.</text>
</comment>
<gene>
    <name evidence="8" type="primary">vapC</name>
    <name evidence="10" type="ORF">ACFSBT_09795</name>
</gene>
<feature type="domain" description="PIN" evidence="9">
    <location>
        <begin position="4"/>
        <end position="117"/>
    </location>
</feature>
<protein>
    <recommendedName>
        <fullName evidence="8">Ribonuclease VapC</fullName>
        <shortName evidence="8">RNase VapC</shortName>
        <ecNumber evidence="8">3.1.-.-</ecNumber>
    </recommendedName>
    <alternativeName>
        <fullName evidence="8">Putative toxin VapC</fullName>
    </alternativeName>
</protein>
<dbReference type="SUPFAM" id="SSF88723">
    <property type="entry name" value="PIN domain-like"/>
    <property type="match status" value="1"/>
</dbReference>
<evidence type="ECO:0000256" key="6">
    <source>
        <dbReference type="ARBA" id="ARBA00022842"/>
    </source>
</evidence>
<dbReference type="GO" id="GO:0016787">
    <property type="term" value="F:hydrolase activity"/>
    <property type="evidence" value="ECO:0007669"/>
    <property type="project" value="UniProtKB-KW"/>
</dbReference>
<dbReference type="RefSeq" id="WP_250873545.1">
    <property type="nucleotide sequence ID" value="NZ_JALXFV010000004.1"/>
</dbReference>
<keyword evidence="5 8" id="KW-0378">Hydrolase</keyword>
<keyword evidence="4 8" id="KW-0479">Metal-binding</keyword>
<evidence type="ECO:0000256" key="5">
    <source>
        <dbReference type="ARBA" id="ARBA00022801"/>
    </source>
</evidence>
<comment type="cofactor">
    <cofactor evidence="1 8">
        <name>Mg(2+)</name>
        <dbReference type="ChEBI" id="CHEBI:18420"/>
    </cofactor>
</comment>
<dbReference type="HAMAP" id="MF_00265">
    <property type="entry name" value="VapC_Nob1"/>
    <property type="match status" value="1"/>
</dbReference>
<dbReference type="Gene3D" id="3.40.50.1010">
    <property type="entry name" value="5'-nuclease"/>
    <property type="match status" value="1"/>
</dbReference>
<dbReference type="Pfam" id="PF01850">
    <property type="entry name" value="PIN"/>
    <property type="match status" value="1"/>
</dbReference>
<comment type="caution">
    <text evidence="10">The sequence shown here is derived from an EMBL/GenBank/DDBJ whole genome shotgun (WGS) entry which is preliminary data.</text>
</comment>
<name>A0ABD6AUK3_9EURY</name>
<keyword evidence="6 8" id="KW-0460">Magnesium</keyword>
<organism evidence="10 11">
    <name type="scientific">Halomarina rubra</name>
    <dbReference type="NCBI Taxonomy" id="2071873"/>
    <lineage>
        <taxon>Archaea</taxon>
        <taxon>Methanobacteriati</taxon>
        <taxon>Methanobacteriota</taxon>
        <taxon>Stenosarchaea group</taxon>
        <taxon>Halobacteria</taxon>
        <taxon>Halobacteriales</taxon>
        <taxon>Natronomonadaceae</taxon>
        <taxon>Halomarina</taxon>
    </lineage>
</organism>
<keyword evidence="8" id="KW-0800">Toxin</keyword>
<dbReference type="GO" id="GO:0004518">
    <property type="term" value="F:nuclease activity"/>
    <property type="evidence" value="ECO:0007669"/>
    <property type="project" value="UniProtKB-KW"/>
</dbReference>
<reference evidence="10 11" key="1">
    <citation type="journal article" date="2019" name="Int. J. Syst. Evol. Microbiol.">
        <title>The Global Catalogue of Microorganisms (GCM) 10K type strain sequencing project: providing services to taxonomists for standard genome sequencing and annotation.</title>
        <authorList>
            <consortium name="The Broad Institute Genomics Platform"/>
            <consortium name="The Broad Institute Genome Sequencing Center for Infectious Disease"/>
            <person name="Wu L."/>
            <person name="Ma J."/>
        </authorList>
    </citation>
    <scope>NUCLEOTIDE SEQUENCE [LARGE SCALE GENOMIC DNA]</scope>
    <source>
        <strain evidence="10 11">CGMCC 1.12563</strain>
    </source>
</reference>
<evidence type="ECO:0000313" key="11">
    <source>
        <dbReference type="Proteomes" id="UP001597187"/>
    </source>
</evidence>
<evidence type="ECO:0000256" key="2">
    <source>
        <dbReference type="ARBA" id="ARBA00022649"/>
    </source>
</evidence>
<keyword evidence="11" id="KW-1185">Reference proteome</keyword>
<dbReference type="AlphaFoldDB" id="A0ABD6AUK3"/>
<dbReference type="EMBL" id="JBHUDC010000004">
    <property type="protein sequence ID" value="MFD1513570.1"/>
    <property type="molecule type" value="Genomic_DNA"/>
</dbReference>
<evidence type="ECO:0000256" key="4">
    <source>
        <dbReference type="ARBA" id="ARBA00022723"/>
    </source>
</evidence>
<dbReference type="EC" id="3.1.-.-" evidence="8"/>
<dbReference type="InterPro" id="IPR029060">
    <property type="entry name" value="PIN-like_dom_sf"/>
</dbReference>